<dbReference type="AlphaFoldDB" id="A0A2N7TLQ9"/>
<dbReference type="Proteomes" id="UP000235346">
    <property type="component" value="Unassembled WGS sequence"/>
</dbReference>
<feature type="region of interest" description="Disordered" evidence="1">
    <location>
        <begin position="1"/>
        <end position="59"/>
    </location>
</feature>
<comment type="caution">
    <text evidence="2">The sequence shown here is derived from an EMBL/GenBank/DDBJ whole genome shotgun (WGS) entry which is preliminary data.</text>
</comment>
<gene>
    <name evidence="2" type="ORF">C1H66_12075</name>
</gene>
<evidence type="ECO:0000313" key="3">
    <source>
        <dbReference type="Proteomes" id="UP000235346"/>
    </source>
</evidence>
<reference evidence="2 3" key="1">
    <citation type="submission" date="2018-01" db="EMBL/GenBank/DDBJ databases">
        <title>Halomonas endophytica sp. nov., isolated from storage liquid in the stems of Populus euphratica.</title>
        <authorList>
            <person name="Chen C."/>
        </authorList>
    </citation>
    <scope>NUCLEOTIDE SEQUENCE [LARGE SCALE GENOMIC DNA]</scope>
    <source>
        <strain evidence="2 3">DSM 26881</strain>
    </source>
</reference>
<feature type="compositionally biased region" description="Basic and acidic residues" evidence="1">
    <location>
        <begin position="1"/>
        <end position="13"/>
    </location>
</feature>
<sequence>MDRAERIRRRVDLEFQSLDPQERRRERRRLERRSPVRDEFKRHPPPRFDRQRRIAPHHP</sequence>
<accession>A0A2N7TLQ9</accession>
<evidence type="ECO:0000256" key="1">
    <source>
        <dbReference type="SAM" id="MobiDB-lite"/>
    </source>
</evidence>
<protein>
    <submittedName>
        <fullName evidence="2">Uncharacterized protein</fullName>
    </submittedName>
</protein>
<proteinExistence type="predicted"/>
<name>A0A2N7TLQ9_9GAMM</name>
<organism evidence="2 3">
    <name type="scientific">Halomonas heilongjiangensis</name>
    <dbReference type="NCBI Taxonomy" id="1387883"/>
    <lineage>
        <taxon>Bacteria</taxon>
        <taxon>Pseudomonadati</taxon>
        <taxon>Pseudomonadota</taxon>
        <taxon>Gammaproteobacteria</taxon>
        <taxon>Oceanospirillales</taxon>
        <taxon>Halomonadaceae</taxon>
        <taxon>Halomonas</taxon>
    </lineage>
</organism>
<feature type="compositionally biased region" description="Basic and acidic residues" evidence="1">
    <location>
        <begin position="20"/>
        <end position="52"/>
    </location>
</feature>
<evidence type="ECO:0000313" key="2">
    <source>
        <dbReference type="EMBL" id="PMR69122.1"/>
    </source>
</evidence>
<keyword evidence="3" id="KW-1185">Reference proteome</keyword>
<dbReference type="EMBL" id="PNRE01000052">
    <property type="protein sequence ID" value="PMR69122.1"/>
    <property type="molecule type" value="Genomic_DNA"/>
</dbReference>